<evidence type="ECO:0000313" key="10">
    <source>
        <dbReference type="Proteomes" id="UP000314982"/>
    </source>
</evidence>
<evidence type="ECO:0000313" key="9">
    <source>
        <dbReference type="Ensembl" id="ENSHHUP00000003285.1"/>
    </source>
</evidence>
<keyword evidence="3" id="KW-0325">Glycoprotein</keyword>
<dbReference type="GO" id="GO:0005975">
    <property type="term" value="P:carbohydrate metabolic process"/>
    <property type="evidence" value="ECO:0007669"/>
    <property type="project" value="InterPro"/>
</dbReference>
<feature type="compositionally biased region" description="Basic residues" evidence="6">
    <location>
        <begin position="465"/>
        <end position="476"/>
    </location>
</feature>
<dbReference type="FunFam" id="2.60.40.1180:FF:000001">
    <property type="entry name" value="Maltase-glucoamylase, intestinal"/>
    <property type="match status" value="1"/>
</dbReference>
<dbReference type="InterPro" id="IPR013780">
    <property type="entry name" value="Glyco_hydro_b"/>
</dbReference>
<protein>
    <submittedName>
        <fullName evidence="9">Uncharacterized protein</fullName>
    </submittedName>
</protein>
<feature type="compositionally biased region" description="Basic residues" evidence="6">
    <location>
        <begin position="384"/>
        <end position="401"/>
    </location>
</feature>
<evidence type="ECO:0000256" key="2">
    <source>
        <dbReference type="ARBA" id="ARBA00022801"/>
    </source>
</evidence>
<dbReference type="SUPFAM" id="SSF51445">
    <property type="entry name" value="(Trans)glycosidases"/>
    <property type="match status" value="1"/>
</dbReference>
<organism evidence="9 10">
    <name type="scientific">Hucho hucho</name>
    <name type="common">huchen</name>
    <dbReference type="NCBI Taxonomy" id="62062"/>
    <lineage>
        <taxon>Eukaryota</taxon>
        <taxon>Metazoa</taxon>
        <taxon>Chordata</taxon>
        <taxon>Craniata</taxon>
        <taxon>Vertebrata</taxon>
        <taxon>Euteleostomi</taxon>
        <taxon>Actinopterygii</taxon>
        <taxon>Neopterygii</taxon>
        <taxon>Teleostei</taxon>
        <taxon>Protacanthopterygii</taxon>
        <taxon>Salmoniformes</taxon>
        <taxon>Salmonidae</taxon>
        <taxon>Salmoninae</taxon>
        <taxon>Hucho</taxon>
    </lineage>
</organism>
<dbReference type="Ensembl" id="ENSHHUT00000003402.1">
    <property type="protein sequence ID" value="ENSHHUP00000003285.1"/>
    <property type="gene ID" value="ENSHHUG00000002081.1"/>
</dbReference>
<feature type="compositionally biased region" description="Polar residues" evidence="6">
    <location>
        <begin position="525"/>
        <end position="542"/>
    </location>
</feature>
<feature type="compositionally biased region" description="Low complexity" evidence="6">
    <location>
        <begin position="402"/>
        <end position="443"/>
    </location>
</feature>
<dbReference type="InterPro" id="IPR017853">
    <property type="entry name" value="GH"/>
</dbReference>
<dbReference type="Gene3D" id="2.60.40.1180">
    <property type="entry name" value="Golgi alpha-mannosidase II"/>
    <property type="match status" value="2"/>
</dbReference>
<feature type="compositionally biased region" description="Low complexity" evidence="6">
    <location>
        <begin position="303"/>
        <end position="319"/>
    </location>
</feature>
<dbReference type="PANTHER" id="PTHR22762">
    <property type="entry name" value="ALPHA-GLUCOSIDASE"/>
    <property type="match status" value="1"/>
</dbReference>
<dbReference type="STRING" id="62062.ENSHHUP00000003285"/>
<dbReference type="FunFam" id="2.60.40.1180:FF:000005">
    <property type="entry name" value="Maltase-glucoamylase, intestinal"/>
    <property type="match status" value="1"/>
</dbReference>
<feature type="compositionally biased region" description="Low complexity" evidence="6">
    <location>
        <begin position="511"/>
        <end position="524"/>
    </location>
</feature>
<reference evidence="9" key="3">
    <citation type="submission" date="2025-09" db="UniProtKB">
        <authorList>
            <consortium name="Ensembl"/>
        </authorList>
    </citation>
    <scope>IDENTIFICATION</scope>
</reference>
<evidence type="ECO:0000256" key="6">
    <source>
        <dbReference type="SAM" id="MobiDB-lite"/>
    </source>
</evidence>
<evidence type="ECO:0000256" key="1">
    <source>
        <dbReference type="ARBA" id="ARBA00007806"/>
    </source>
</evidence>
<evidence type="ECO:0000256" key="3">
    <source>
        <dbReference type="ARBA" id="ARBA00023180"/>
    </source>
</evidence>
<dbReference type="Pfam" id="PF01055">
    <property type="entry name" value="Glyco_hydro_31_2nd"/>
    <property type="match status" value="1"/>
</dbReference>
<feature type="compositionally biased region" description="Basic residues" evidence="6">
    <location>
        <begin position="485"/>
        <end position="510"/>
    </location>
</feature>
<dbReference type="GeneTree" id="ENSGT00940000164162"/>
<dbReference type="SUPFAM" id="SSF51011">
    <property type="entry name" value="Glycosyl hydrolase domain"/>
    <property type="match status" value="1"/>
</dbReference>
<keyword evidence="2 5" id="KW-0378">Hydrolase</keyword>
<reference evidence="10" key="1">
    <citation type="submission" date="2018-06" db="EMBL/GenBank/DDBJ databases">
        <title>Genome assembly of Danube salmon.</title>
        <authorList>
            <person name="Macqueen D.J."/>
            <person name="Gundappa M.K."/>
        </authorList>
    </citation>
    <scope>NUCLEOTIDE SEQUENCE [LARGE SCALE GENOMIC DNA]</scope>
</reference>
<name>A0A4W5JYP9_9TELE</name>
<accession>A0A4W5JYP9</accession>
<evidence type="ECO:0000259" key="7">
    <source>
        <dbReference type="Pfam" id="PF01055"/>
    </source>
</evidence>
<evidence type="ECO:0000256" key="4">
    <source>
        <dbReference type="ARBA" id="ARBA00023295"/>
    </source>
</evidence>
<feature type="region of interest" description="Disordered" evidence="6">
    <location>
        <begin position="269"/>
        <end position="542"/>
    </location>
</feature>
<keyword evidence="10" id="KW-1185">Reference proteome</keyword>
<feature type="compositionally biased region" description="Low complexity" evidence="6">
    <location>
        <begin position="332"/>
        <end position="383"/>
    </location>
</feature>
<feature type="domain" description="Glycosyl hydrolase family 31 C-terminal" evidence="8">
    <location>
        <begin position="64"/>
        <end position="151"/>
    </location>
</feature>
<dbReference type="InterPro" id="IPR048395">
    <property type="entry name" value="Glyco_hydro_31_C"/>
</dbReference>
<comment type="similarity">
    <text evidence="1 5">Belongs to the glycosyl hydrolase 31 family.</text>
</comment>
<dbReference type="Gene3D" id="3.20.20.80">
    <property type="entry name" value="Glycosidases"/>
    <property type="match status" value="1"/>
</dbReference>
<reference evidence="9" key="2">
    <citation type="submission" date="2025-08" db="UniProtKB">
        <authorList>
            <consortium name="Ensembl"/>
        </authorList>
    </citation>
    <scope>IDENTIFICATION</scope>
</reference>
<dbReference type="AlphaFoldDB" id="A0A4W5JYP9"/>
<dbReference type="GO" id="GO:0004558">
    <property type="term" value="F:alpha-1,4-glucosidase activity"/>
    <property type="evidence" value="ECO:0007669"/>
    <property type="project" value="TreeGrafter"/>
</dbReference>
<dbReference type="Proteomes" id="UP000314982">
    <property type="component" value="Unassembled WGS sequence"/>
</dbReference>
<keyword evidence="4 5" id="KW-0326">Glycosidase</keyword>
<evidence type="ECO:0000259" key="8">
    <source>
        <dbReference type="Pfam" id="PF21365"/>
    </source>
</evidence>
<feature type="domain" description="Glycoside hydrolase family 31 TIM barrel" evidence="7">
    <location>
        <begin position="1"/>
        <end position="56"/>
    </location>
</feature>
<proteinExistence type="inferred from homology"/>
<feature type="compositionally biased region" description="Basic residues" evidence="6">
    <location>
        <begin position="275"/>
        <end position="288"/>
    </location>
</feature>
<sequence length="542" mass="61877">MCLRWTQLGAFYPYSRNHNGKFNPRQDPVSWNASFSEASRDVLNIRYTLLPYLYTLMFYAHSEGSTVVRPLLHEFVNDRNTWDIHRQFLWGPALLISPVLDEGSREVKGYIPDDLWYDFHTAKAIGVKGQMLTMPTPLDHINLHVRGGYILPWQKPENNTHYSRKNPLGLIVALSDNGTAQGSLFWDDGEGINTYASKQYLHISFTVASNTLTCHVMVNGLLVADRLTLGVVKVWGVGIVPVTEVILRDNSGSKKNVIFEHNIATEVRHTTPQHTHAKPQHTTTHHTIPHYTTTHHNSRMPYHTTTHHNTPQHNTTNLTSPHHNTSHHNKPQHTTTQHSQHNTPYHTTQQHTTTHACPTTPQHTTSQHTTTQHNTTNLTTTHHNTPHHIKTQHITPHHTTSHHITTQQTTTHHNTSQHTTTQHITSHHTTTQHITTHNITSHHNTPHHTTSHHTTPHHNTSQHTTSHHITSHHTTTHHITPQHTTPHHTTTHHNKPHLTTKHHNKTHHTTTNHNTPQHNTTNLTSPHLTSPQHNTSHHTTTQ</sequence>
<dbReference type="PANTHER" id="PTHR22762:SF133">
    <property type="entry name" value="P-TYPE DOMAIN-CONTAINING PROTEIN"/>
    <property type="match status" value="1"/>
</dbReference>
<dbReference type="Pfam" id="PF21365">
    <property type="entry name" value="Glyco_hydro_31_3rd"/>
    <property type="match status" value="1"/>
</dbReference>
<feature type="compositionally biased region" description="Basic residues" evidence="6">
    <location>
        <begin position="444"/>
        <end position="456"/>
    </location>
</feature>
<dbReference type="InterPro" id="IPR000322">
    <property type="entry name" value="Glyco_hydro_31_TIM"/>
</dbReference>
<evidence type="ECO:0000256" key="5">
    <source>
        <dbReference type="RuleBase" id="RU361185"/>
    </source>
</evidence>